<evidence type="ECO:0000259" key="5">
    <source>
        <dbReference type="PROSITE" id="PS50146"/>
    </source>
</evidence>
<dbReference type="SMART" id="SM00046">
    <property type="entry name" value="DAGKc"/>
    <property type="match status" value="1"/>
</dbReference>
<dbReference type="Pfam" id="PF19279">
    <property type="entry name" value="YegS_C"/>
    <property type="match status" value="1"/>
</dbReference>
<dbReference type="KEGG" id="uli:ETAA1_35640"/>
<evidence type="ECO:0000256" key="4">
    <source>
        <dbReference type="ARBA" id="ARBA00022840"/>
    </source>
</evidence>
<keyword evidence="7" id="KW-1185">Reference proteome</keyword>
<keyword evidence="2" id="KW-0547">Nucleotide-binding</keyword>
<dbReference type="InterPro" id="IPR050187">
    <property type="entry name" value="Lipid_Phosphate_FormReg"/>
</dbReference>
<evidence type="ECO:0000256" key="1">
    <source>
        <dbReference type="ARBA" id="ARBA00022679"/>
    </source>
</evidence>
<dbReference type="InterPro" id="IPR017438">
    <property type="entry name" value="ATP-NAD_kinase_N"/>
</dbReference>
<gene>
    <name evidence="6" type="primary">dagK_2</name>
    <name evidence="6" type="ORF">ETAA1_35640</name>
</gene>
<dbReference type="Proteomes" id="UP000319576">
    <property type="component" value="Chromosome"/>
</dbReference>
<evidence type="ECO:0000313" key="6">
    <source>
        <dbReference type="EMBL" id="QDU21594.1"/>
    </source>
</evidence>
<dbReference type="EMBL" id="CP036273">
    <property type="protein sequence ID" value="QDU21594.1"/>
    <property type="molecule type" value="Genomic_DNA"/>
</dbReference>
<dbReference type="EC" id="2.7.1.107" evidence="6"/>
<sequence>MGDMTPATCVIYNPAAGRGRAEALLKEFTANPGVHGELRPTTAPGHAEELARAAADEGFARVVAAGGDGTVHEVANGLIRSGRRDVVFSTWPVGSANDYAYTLGLTAWWAKRAENPPMETLDVDVARVTAGGRERYAVNAAGVGFNGMVTVESRKIRSLRGMPLYTLAFLKAMVRHFATPRMRVRFDDTEYSGPALALTLCLAQREGGFPLMPAADLTDGKLDYMLATKLRRWHLLRYLPAMATGTLPTNHPLIRLGRAARVTVESDAPLCAHADGELVCVPADGVTELAVEVLPGRLRVEVYPPGLYGGRRPPGGTGGR</sequence>
<keyword evidence="4" id="KW-0067">ATP-binding</keyword>
<dbReference type="GO" id="GO:0005524">
    <property type="term" value="F:ATP binding"/>
    <property type="evidence" value="ECO:0007669"/>
    <property type="project" value="UniProtKB-KW"/>
</dbReference>
<reference evidence="6 7" key="1">
    <citation type="submission" date="2019-02" db="EMBL/GenBank/DDBJ databases">
        <title>Deep-cultivation of Planctomycetes and their phenomic and genomic characterization uncovers novel biology.</title>
        <authorList>
            <person name="Wiegand S."/>
            <person name="Jogler M."/>
            <person name="Boedeker C."/>
            <person name="Pinto D."/>
            <person name="Vollmers J."/>
            <person name="Rivas-Marin E."/>
            <person name="Kohn T."/>
            <person name="Peeters S.H."/>
            <person name="Heuer A."/>
            <person name="Rast P."/>
            <person name="Oberbeckmann S."/>
            <person name="Bunk B."/>
            <person name="Jeske O."/>
            <person name="Meyerdierks A."/>
            <person name="Storesund J.E."/>
            <person name="Kallscheuer N."/>
            <person name="Luecker S."/>
            <person name="Lage O.M."/>
            <person name="Pohl T."/>
            <person name="Merkel B.J."/>
            <person name="Hornburger P."/>
            <person name="Mueller R.-W."/>
            <person name="Bruemmer F."/>
            <person name="Labrenz M."/>
            <person name="Spormann A.M."/>
            <person name="Op den Camp H."/>
            <person name="Overmann J."/>
            <person name="Amann R."/>
            <person name="Jetten M.S.M."/>
            <person name="Mascher T."/>
            <person name="Medema M.H."/>
            <person name="Devos D.P."/>
            <person name="Kaster A.-K."/>
            <person name="Ovreas L."/>
            <person name="Rohde M."/>
            <person name="Galperin M.Y."/>
            <person name="Jogler C."/>
        </authorList>
    </citation>
    <scope>NUCLEOTIDE SEQUENCE [LARGE SCALE GENOMIC DNA]</scope>
    <source>
        <strain evidence="6 7">ETA_A1</strain>
    </source>
</reference>
<dbReference type="PANTHER" id="PTHR12358:SF54">
    <property type="entry name" value="SPHINGOSINE KINASE RELATED PROTEIN"/>
    <property type="match status" value="1"/>
</dbReference>
<dbReference type="Pfam" id="PF00781">
    <property type="entry name" value="DAGK_cat"/>
    <property type="match status" value="1"/>
</dbReference>
<dbReference type="Gene3D" id="2.60.200.40">
    <property type="match status" value="1"/>
</dbReference>
<feature type="domain" description="DAGKc" evidence="5">
    <location>
        <begin position="3"/>
        <end position="132"/>
    </location>
</feature>
<protein>
    <submittedName>
        <fullName evidence="6">Diacylglycerol kinase</fullName>
        <ecNumber evidence="6">2.7.1.107</ecNumber>
    </submittedName>
</protein>
<dbReference type="SUPFAM" id="SSF111331">
    <property type="entry name" value="NAD kinase/diacylglycerol kinase-like"/>
    <property type="match status" value="1"/>
</dbReference>
<evidence type="ECO:0000256" key="3">
    <source>
        <dbReference type="ARBA" id="ARBA00022777"/>
    </source>
</evidence>
<accession>A0A517XVU1</accession>
<keyword evidence="1 6" id="KW-0808">Transferase</keyword>
<dbReference type="Gene3D" id="3.40.50.10330">
    <property type="entry name" value="Probable inorganic polyphosphate/atp-NAD kinase, domain 1"/>
    <property type="match status" value="1"/>
</dbReference>
<dbReference type="PROSITE" id="PS50146">
    <property type="entry name" value="DAGK"/>
    <property type="match status" value="1"/>
</dbReference>
<keyword evidence="3 6" id="KW-0418">Kinase</keyword>
<organism evidence="6 7">
    <name type="scientific">Urbifossiella limnaea</name>
    <dbReference type="NCBI Taxonomy" id="2528023"/>
    <lineage>
        <taxon>Bacteria</taxon>
        <taxon>Pseudomonadati</taxon>
        <taxon>Planctomycetota</taxon>
        <taxon>Planctomycetia</taxon>
        <taxon>Gemmatales</taxon>
        <taxon>Gemmataceae</taxon>
        <taxon>Urbifossiella</taxon>
    </lineage>
</organism>
<dbReference type="InterPro" id="IPR016064">
    <property type="entry name" value="NAD/diacylglycerol_kinase_sf"/>
</dbReference>
<dbReference type="InterPro" id="IPR001206">
    <property type="entry name" value="Diacylglycerol_kinase_cat_dom"/>
</dbReference>
<dbReference type="AlphaFoldDB" id="A0A517XVU1"/>
<dbReference type="GO" id="GO:0004143">
    <property type="term" value="F:ATP-dependent diacylglycerol kinase activity"/>
    <property type="evidence" value="ECO:0007669"/>
    <property type="project" value="UniProtKB-EC"/>
</dbReference>
<evidence type="ECO:0000256" key="2">
    <source>
        <dbReference type="ARBA" id="ARBA00022741"/>
    </source>
</evidence>
<name>A0A517XVU1_9BACT</name>
<dbReference type="PANTHER" id="PTHR12358">
    <property type="entry name" value="SPHINGOSINE KINASE"/>
    <property type="match status" value="1"/>
</dbReference>
<evidence type="ECO:0000313" key="7">
    <source>
        <dbReference type="Proteomes" id="UP000319576"/>
    </source>
</evidence>
<dbReference type="InterPro" id="IPR045540">
    <property type="entry name" value="YegS/DAGK_C"/>
</dbReference>
<proteinExistence type="predicted"/>